<organism evidence="8 9">
    <name type="scientific">Lophiotrema nucula</name>
    <dbReference type="NCBI Taxonomy" id="690887"/>
    <lineage>
        <taxon>Eukaryota</taxon>
        <taxon>Fungi</taxon>
        <taxon>Dikarya</taxon>
        <taxon>Ascomycota</taxon>
        <taxon>Pezizomycotina</taxon>
        <taxon>Dothideomycetes</taxon>
        <taxon>Pleosporomycetidae</taxon>
        <taxon>Pleosporales</taxon>
        <taxon>Lophiotremataceae</taxon>
        <taxon>Lophiotrema</taxon>
    </lineage>
</organism>
<dbReference type="InterPro" id="IPR049326">
    <property type="entry name" value="Rhodopsin_dom_fungi"/>
</dbReference>
<dbReference type="Proteomes" id="UP000799770">
    <property type="component" value="Unassembled WGS sequence"/>
</dbReference>
<feature type="transmembrane region" description="Helical" evidence="6">
    <location>
        <begin position="169"/>
        <end position="189"/>
    </location>
</feature>
<feature type="domain" description="Rhodopsin" evidence="7">
    <location>
        <begin position="26"/>
        <end position="265"/>
    </location>
</feature>
<feature type="transmembrane region" description="Helical" evidence="6">
    <location>
        <begin position="119"/>
        <end position="141"/>
    </location>
</feature>
<accession>A0A6A5ZLN4</accession>
<gene>
    <name evidence="8" type="ORF">BDV96DRAFT_595754</name>
</gene>
<keyword evidence="2 6" id="KW-0812">Transmembrane</keyword>
<evidence type="ECO:0000313" key="9">
    <source>
        <dbReference type="Proteomes" id="UP000799770"/>
    </source>
</evidence>
<keyword evidence="3 6" id="KW-1133">Transmembrane helix</keyword>
<dbReference type="AlphaFoldDB" id="A0A6A5ZLN4"/>
<dbReference type="Pfam" id="PF20684">
    <property type="entry name" value="Fung_rhodopsin"/>
    <property type="match status" value="1"/>
</dbReference>
<feature type="transmembrane region" description="Helical" evidence="6">
    <location>
        <begin position="201"/>
        <end position="220"/>
    </location>
</feature>
<dbReference type="InterPro" id="IPR052337">
    <property type="entry name" value="SAT4-like"/>
</dbReference>
<dbReference type="EMBL" id="ML977314">
    <property type="protein sequence ID" value="KAF2120185.1"/>
    <property type="molecule type" value="Genomic_DNA"/>
</dbReference>
<evidence type="ECO:0000256" key="4">
    <source>
        <dbReference type="ARBA" id="ARBA00023136"/>
    </source>
</evidence>
<evidence type="ECO:0000259" key="7">
    <source>
        <dbReference type="Pfam" id="PF20684"/>
    </source>
</evidence>
<keyword evidence="9" id="KW-1185">Reference proteome</keyword>
<feature type="transmembrane region" description="Helical" evidence="6">
    <location>
        <begin position="240"/>
        <end position="264"/>
    </location>
</feature>
<reference evidence="8" key="1">
    <citation type="journal article" date="2020" name="Stud. Mycol.">
        <title>101 Dothideomycetes genomes: a test case for predicting lifestyles and emergence of pathogens.</title>
        <authorList>
            <person name="Haridas S."/>
            <person name="Albert R."/>
            <person name="Binder M."/>
            <person name="Bloem J."/>
            <person name="Labutti K."/>
            <person name="Salamov A."/>
            <person name="Andreopoulos B."/>
            <person name="Baker S."/>
            <person name="Barry K."/>
            <person name="Bills G."/>
            <person name="Bluhm B."/>
            <person name="Cannon C."/>
            <person name="Castanera R."/>
            <person name="Culley D."/>
            <person name="Daum C."/>
            <person name="Ezra D."/>
            <person name="Gonzalez J."/>
            <person name="Henrissat B."/>
            <person name="Kuo A."/>
            <person name="Liang C."/>
            <person name="Lipzen A."/>
            <person name="Lutzoni F."/>
            <person name="Magnuson J."/>
            <person name="Mondo S."/>
            <person name="Nolan M."/>
            <person name="Ohm R."/>
            <person name="Pangilinan J."/>
            <person name="Park H.-J."/>
            <person name="Ramirez L."/>
            <person name="Alfaro M."/>
            <person name="Sun H."/>
            <person name="Tritt A."/>
            <person name="Yoshinaga Y."/>
            <person name="Zwiers L.-H."/>
            <person name="Turgeon B."/>
            <person name="Goodwin S."/>
            <person name="Spatafora J."/>
            <person name="Crous P."/>
            <person name="Grigoriev I."/>
        </authorList>
    </citation>
    <scope>NUCLEOTIDE SEQUENCE</scope>
    <source>
        <strain evidence="8">CBS 627.86</strain>
    </source>
</reference>
<dbReference type="PANTHER" id="PTHR33048">
    <property type="entry name" value="PTH11-LIKE INTEGRAL MEMBRANE PROTEIN (AFU_ORTHOLOGUE AFUA_5G11245)"/>
    <property type="match status" value="1"/>
</dbReference>
<comment type="similarity">
    <text evidence="5">Belongs to the SAT4 family.</text>
</comment>
<dbReference type="GO" id="GO:0016020">
    <property type="term" value="C:membrane"/>
    <property type="evidence" value="ECO:0007669"/>
    <property type="project" value="UniProtKB-SubCell"/>
</dbReference>
<proteinExistence type="inferred from homology"/>
<sequence length="293" mass="33281">MAETNGPRILYSLWVMTALCIAFIALRLYCKARYTARLGTDDAVLVIAFIFSLMDAVFATESVKYGMGKHIVDVRDEDKIPMFRNLFIGEFFSMVAIPVSKSSFAITLLRLVTRRWQKIFIWFVIITMNVELWICGILLFVQCTPVEKNWNKTMPGSCWKSKVQDDYSVFAGAYSAFLDFVLATFPCLIIWNLQMNKREKLGVITAMSLGFFAGATAAIKTSVLPGVKHWEDINFSLAELLIWSHAETSVTIMASCIPFFRLLIKHALQARDDQEQWKAEDHGKFAVGQAVRQ</sequence>
<name>A0A6A5ZLN4_9PLEO</name>
<evidence type="ECO:0000313" key="8">
    <source>
        <dbReference type="EMBL" id="KAF2120185.1"/>
    </source>
</evidence>
<feature type="transmembrane region" description="Helical" evidence="6">
    <location>
        <begin position="12"/>
        <end position="30"/>
    </location>
</feature>
<evidence type="ECO:0000256" key="6">
    <source>
        <dbReference type="SAM" id="Phobius"/>
    </source>
</evidence>
<comment type="subcellular location">
    <subcellularLocation>
        <location evidence="1">Membrane</location>
        <topology evidence="1">Multi-pass membrane protein</topology>
    </subcellularLocation>
</comment>
<evidence type="ECO:0000256" key="3">
    <source>
        <dbReference type="ARBA" id="ARBA00022989"/>
    </source>
</evidence>
<protein>
    <recommendedName>
        <fullName evidence="7">Rhodopsin domain-containing protein</fullName>
    </recommendedName>
</protein>
<evidence type="ECO:0000256" key="1">
    <source>
        <dbReference type="ARBA" id="ARBA00004141"/>
    </source>
</evidence>
<evidence type="ECO:0000256" key="5">
    <source>
        <dbReference type="ARBA" id="ARBA00038359"/>
    </source>
</evidence>
<keyword evidence="4 6" id="KW-0472">Membrane</keyword>
<dbReference type="PANTHER" id="PTHR33048:SF42">
    <property type="entry name" value="INTEGRAL MEMBRANE PROTEIN"/>
    <property type="match status" value="1"/>
</dbReference>
<evidence type="ECO:0000256" key="2">
    <source>
        <dbReference type="ARBA" id="ARBA00022692"/>
    </source>
</evidence>
<feature type="transmembrane region" description="Helical" evidence="6">
    <location>
        <begin position="42"/>
        <end position="60"/>
    </location>
</feature>
<dbReference type="OrthoDB" id="3934549at2759"/>
<feature type="transmembrane region" description="Helical" evidence="6">
    <location>
        <begin position="91"/>
        <end position="112"/>
    </location>
</feature>